<keyword evidence="2" id="KW-0812">Transmembrane</keyword>
<feature type="compositionally biased region" description="Low complexity" evidence="1">
    <location>
        <begin position="257"/>
        <end position="270"/>
    </location>
</feature>
<feature type="transmembrane region" description="Helical" evidence="2">
    <location>
        <begin position="666"/>
        <end position="687"/>
    </location>
</feature>
<feature type="region of interest" description="Disordered" evidence="1">
    <location>
        <begin position="247"/>
        <end position="273"/>
    </location>
</feature>
<feature type="transmembrane region" description="Helical" evidence="2">
    <location>
        <begin position="636"/>
        <end position="654"/>
    </location>
</feature>
<keyword evidence="4" id="KW-1185">Reference proteome</keyword>
<keyword evidence="2" id="KW-1133">Transmembrane helix</keyword>
<gene>
    <name evidence="3" type="primary">g5781</name>
    <name evidence="3" type="ORF">VP750_LOCUS4951</name>
</gene>
<feature type="compositionally biased region" description="Polar residues" evidence="1">
    <location>
        <begin position="438"/>
        <end position="453"/>
    </location>
</feature>
<feature type="compositionally biased region" description="Low complexity" evidence="1">
    <location>
        <begin position="201"/>
        <end position="225"/>
    </location>
</feature>
<comment type="caution">
    <text evidence="3">The sequence shown here is derived from an EMBL/GenBank/DDBJ whole genome shotgun (WGS) entry which is preliminary data.</text>
</comment>
<feature type="transmembrane region" description="Helical" evidence="2">
    <location>
        <begin position="699"/>
        <end position="718"/>
    </location>
</feature>
<sequence length="799" mass="83431">MSAETQSESALPQKVAGPGSAEVEMRLGPAARALAHIVTDGGNKGALAQALADIFPYATTIRLGVRTDSGLLLLSSCLLSDAGSPTTFFSVPDCPSALQESLDSGHCGFYLRCDAYKPDLHLLWRDAPHTMAALCGAVPSLGYLPEAEGCAAALLVGIRRGDNSLVSAGLTSLGRAFAQHLPAVLAHASKGADAYPPIPDPGSALHGLPPPSSSSHSPTSSSCLSSDNTDSWGWTSLSSFNARASRQFSASPQSTMRSGSSGRSSGSLGRQLPVCPEGVTIQEDLELWEPAGAAIKQTSGEAHLWAAEHGSNIGVAPSSAMDSSCSTLSSDNVGTVGRADADASSLIANSRGGSSEQLMGRDAEGSLSVGIDQSALSACQRSPAWDDDLQLESTCAAPSTDQPSSGAPAGFALFDSASSDPGAHSGPVSKGDALKTEQGLSQTVITADSSQQATQSVETIGMLSSSDGELGFPAMILEDESVTLSPQYAQLDDDTAGESDPANDAPGAAPARSGAPAQRARAARARARAQRARAAEAQQQQESTTRVSTRQRAVPERRAGGNGSDSDSALGGRTTPYRRRSPQHPFWLNFLDPVLEAAYVNWQAQQQFKGDVLSAILVIFVLLVELAHPSLEGSAFKLQASICAVAVGALYMIVMQRARWQHSRELLASCLHGVISGAILLFVFPAWARSLRGRKLRSLMWLFRFSGSEGSCAVPFIFMLRFRRALWNQAALLLASAAVSLPAVCGLPDAIKPPRLCFGLGTAMEAAAFVLPLVAVHLLERRARNNFLQSPAALLPHAG</sequence>
<feature type="region of interest" description="Disordered" evidence="1">
    <location>
        <begin position="395"/>
        <end position="453"/>
    </location>
</feature>
<name>A0ABP1G0J0_9CHLO</name>
<feature type="transmembrane region" description="Helical" evidence="2">
    <location>
        <begin position="730"/>
        <end position="751"/>
    </location>
</feature>
<protein>
    <submittedName>
        <fullName evidence="3">G5781 protein</fullName>
    </submittedName>
</protein>
<feature type="transmembrane region" description="Helical" evidence="2">
    <location>
        <begin position="757"/>
        <end position="779"/>
    </location>
</feature>
<evidence type="ECO:0000256" key="1">
    <source>
        <dbReference type="SAM" id="MobiDB-lite"/>
    </source>
</evidence>
<feature type="region of interest" description="Disordered" evidence="1">
    <location>
        <begin position="195"/>
        <end position="225"/>
    </location>
</feature>
<dbReference type="Proteomes" id="UP001497392">
    <property type="component" value="Unassembled WGS sequence"/>
</dbReference>
<dbReference type="EMBL" id="CAXHTA020000008">
    <property type="protein sequence ID" value="CAL5223292.1"/>
    <property type="molecule type" value="Genomic_DNA"/>
</dbReference>
<evidence type="ECO:0000313" key="4">
    <source>
        <dbReference type="Proteomes" id="UP001497392"/>
    </source>
</evidence>
<accession>A0ABP1G0J0</accession>
<evidence type="ECO:0000256" key="2">
    <source>
        <dbReference type="SAM" id="Phobius"/>
    </source>
</evidence>
<feature type="region of interest" description="Disordered" evidence="1">
    <location>
        <begin position="491"/>
        <end position="578"/>
    </location>
</feature>
<feature type="compositionally biased region" description="Polar residues" evidence="1">
    <location>
        <begin position="247"/>
        <end position="256"/>
    </location>
</feature>
<feature type="compositionally biased region" description="Polar residues" evidence="1">
    <location>
        <begin position="395"/>
        <end position="405"/>
    </location>
</feature>
<feature type="compositionally biased region" description="Low complexity" evidence="1">
    <location>
        <begin position="500"/>
        <end position="520"/>
    </location>
</feature>
<evidence type="ECO:0000313" key="3">
    <source>
        <dbReference type="EMBL" id="CAL5223292.1"/>
    </source>
</evidence>
<keyword evidence="2" id="KW-0472">Membrane</keyword>
<proteinExistence type="predicted"/>
<reference evidence="3 4" key="1">
    <citation type="submission" date="2024-06" db="EMBL/GenBank/DDBJ databases">
        <authorList>
            <person name="Kraege A."/>
            <person name="Thomma B."/>
        </authorList>
    </citation>
    <scope>NUCLEOTIDE SEQUENCE [LARGE SCALE GENOMIC DNA]</scope>
</reference>
<organism evidence="3 4">
    <name type="scientific">Coccomyxa viridis</name>
    <dbReference type="NCBI Taxonomy" id="1274662"/>
    <lineage>
        <taxon>Eukaryota</taxon>
        <taxon>Viridiplantae</taxon>
        <taxon>Chlorophyta</taxon>
        <taxon>core chlorophytes</taxon>
        <taxon>Trebouxiophyceae</taxon>
        <taxon>Trebouxiophyceae incertae sedis</taxon>
        <taxon>Coccomyxaceae</taxon>
        <taxon>Coccomyxa</taxon>
    </lineage>
</organism>
<feature type="compositionally biased region" description="Basic residues" evidence="1">
    <location>
        <begin position="521"/>
        <end position="531"/>
    </location>
</feature>